<reference evidence="1 2" key="1">
    <citation type="journal article" date="2016" name="Nat. Commun.">
        <title>Thousands of microbial genomes shed light on interconnected biogeochemical processes in an aquifer system.</title>
        <authorList>
            <person name="Anantharaman K."/>
            <person name="Brown C.T."/>
            <person name="Hug L.A."/>
            <person name="Sharon I."/>
            <person name="Castelle C.J."/>
            <person name="Probst A.J."/>
            <person name="Thomas B.C."/>
            <person name="Singh A."/>
            <person name="Wilkins M.J."/>
            <person name="Karaoz U."/>
            <person name="Brodie E.L."/>
            <person name="Williams K.H."/>
            <person name="Hubbard S.S."/>
            <person name="Banfield J.F."/>
        </authorList>
    </citation>
    <scope>NUCLEOTIDE SEQUENCE [LARGE SCALE GENOMIC DNA]</scope>
</reference>
<dbReference type="Proteomes" id="UP000176431">
    <property type="component" value="Unassembled WGS sequence"/>
</dbReference>
<accession>A0A1F5B3C4</accession>
<dbReference type="InterPro" id="IPR020084">
    <property type="entry name" value="NUDIX_hydrolase_CS"/>
</dbReference>
<dbReference type="PROSITE" id="PS00893">
    <property type="entry name" value="NUDIX_BOX"/>
    <property type="match status" value="1"/>
</dbReference>
<gene>
    <name evidence="1" type="ORF">A2819_01935</name>
</gene>
<dbReference type="Gene3D" id="3.90.79.10">
    <property type="entry name" value="Nucleoside Triphosphate Pyrophosphohydrolase"/>
    <property type="match status" value="1"/>
</dbReference>
<dbReference type="GO" id="GO:0016787">
    <property type="term" value="F:hydrolase activity"/>
    <property type="evidence" value="ECO:0007669"/>
    <property type="project" value="UniProtKB-KW"/>
</dbReference>
<proteinExistence type="predicted"/>
<evidence type="ECO:0000313" key="2">
    <source>
        <dbReference type="Proteomes" id="UP000176431"/>
    </source>
</evidence>
<name>A0A1F5B3C4_9BACT</name>
<sequence length="165" mass="19158">MNTIPEFGLKRENEVQVKGGCGIIYDPETNKFAAGQQENGVYRLFSGGLKDTEETKTGILREIEEESGLYDFSHVEQIAEAITHFYNSLKDSNRAGYAACLLCVLNSKNTKPTQLEEHEKFYLIWITAKELRKNWEDHNTNKDYEHWLYFLNKALIRLKELGYQI</sequence>
<dbReference type="EMBL" id="MEYK01000022">
    <property type="protein sequence ID" value="OGD25127.1"/>
    <property type="molecule type" value="Genomic_DNA"/>
</dbReference>
<organism evidence="1 2">
    <name type="scientific">Candidatus Azambacteria bacterium RIFCSPHIGHO2_01_FULL_40_24</name>
    <dbReference type="NCBI Taxonomy" id="1797301"/>
    <lineage>
        <taxon>Bacteria</taxon>
        <taxon>Candidatus Azamiibacteriota</taxon>
    </lineage>
</organism>
<comment type="caution">
    <text evidence="1">The sequence shown here is derived from an EMBL/GenBank/DDBJ whole genome shotgun (WGS) entry which is preliminary data.</text>
</comment>
<dbReference type="AlphaFoldDB" id="A0A1F5B3C4"/>
<protein>
    <submittedName>
        <fullName evidence="1">Uncharacterized protein</fullName>
    </submittedName>
</protein>
<dbReference type="SUPFAM" id="SSF55811">
    <property type="entry name" value="Nudix"/>
    <property type="match status" value="1"/>
</dbReference>
<dbReference type="InterPro" id="IPR015797">
    <property type="entry name" value="NUDIX_hydrolase-like_dom_sf"/>
</dbReference>
<evidence type="ECO:0000313" key="1">
    <source>
        <dbReference type="EMBL" id="OGD25127.1"/>
    </source>
</evidence>